<keyword evidence="11 17" id="KW-0808">Transferase</keyword>
<evidence type="ECO:0000256" key="11">
    <source>
        <dbReference type="ARBA" id="ARBA00022679"/>
    </source>
</evidence>
<dbReference type="Pfam" id="PF02896">
    <property type="entry name" value="PEP-utilizers_C"/>
    <property type="match status" value="1"/>
</dbReference>
<feature type="binding site" evidence="20">
    <location>
        <position position="454"/>
    </location>
    <ligand>
        <name>Mg(2+)</name>
        <dbReference type="ChEBI" id="CHEBI:18420"/>
    </ligand>
</feature>
<dbReference type="InterPro" id="IPR036618">
    <property type="entry name" value="PtsI_HPr-bd_sf"/>
</dbReference>
<accession>A0A9D1N5Y1</accession>
<dbReference type="NCBIfam" id="TIGR01417">
    <property type="entry name" value="PTS_I_fam"/>
    <property type="match status" value="1"/>
</dbReference>
<evidence type="ECO:0000256" key="7">
    <source>
        <dbReference type="ARBA" id="ARBA00016544"/>
    </source>
</evidence>
<dbReference type="PIRSF" id="PIRSF000732">
    <property type="entry name" value="PTS_enzyme_I"/>
    <property type="match status" value="1"/>
</dbReference>
<keyword evidence="10 17" id="KW-0762">Sugar transport</keyword>
<evidence type="ECO:0000259" key="22">
    <source>
        <dbReference type="Pfam" id="PF02896"/>
    </source>
</evidence>
<evidence type="ECO:0000256" key="6">
    <source>
        <dbReference type="ARBA" id="ARBA00012232"/>
    </source>
</evidence>
<keyword evidence="12 17" id="KW-0598">Phosphotransferase system</keyword>
<comment type="subcellular location">
    <subcellularLocation>
        <location evidence="4 17">Cytoplasm</location>
    </subcellularLocation>
</comment>
<dbReference type="GO" id="GO:0009401">
    <property type="term" value="P:phosphoenolpyruvate-dependent sugar phosphotransferase system"/>
    <property type="evidence" value="ECO:0007669"/>
    <property type="project" value="UniProtKB-KW"/>
</dbReference>
<dbReference type="EC" id="2.7.3.9" evidence="6 17"/>
<evidence type="ECO:0000256" key="20">
    <source>
        <dbReference type="PIRSR" id="PIRSR000732-3"/>
    </source>
</evidence>
<dbReference type="SUPFAM" id="SSF51621">
    <property type="entry name" value="Phosphoenolpyruvate/pyruvate domain"/>
    <property type="match status" value="1"/>
</dbReference>
<evidence type="ECO:0000256" key="15">
    <source>
        <dbReference type="ARBA" id="ARBA00022842"/>
    </source>
</evidence>
<evidence type="ECO:0000256" key="14">
    <source>
        <dbReference type="ARBA" id="ARBA00022777"/>
    </source>
</evidence>
<dbReference type="SUPFAM" id="SSF52009">
    <property type="entry name" value="Phosphohistidine domain"/>
    <property type="match status" value="1"/>
</dbReference>
<name>A0A9D1N5Y1_9FIRM</name>
<evidence type="ECO:0000256" key="4">
    <source>
        <dbReference type="ARBA" id="ARBA00004496"/>
    </source>
</evidence>
<dbReference type="SUPFAM" id="SSF47831">
    <property type="entry name" value="Enzyme I of the PEP:sugar phosphotransferase system HPr-binding (sub)domain"/>
    <property type="match status" value="1"/>
</dbReference>
<keyword evidence="8 17" id="KW-0813">Transport</keyword>
<dbReference type="Gene3D" id="3.50.30.10">
    <property type="entry name" value="Phosphohistidine domain"/>
    <property type="match status" value="1"/>
</dbReference>
<feature type="active site" description="Tele-phosphohistidine intermediate" evidence="18">
    <location>
        <position position="188"/>
    </location>
</feature>
<dbReference type="InterPro" id="IPR050499">
    <property type="entry name" value="PEP-utilizing_PTS_enzyme"/>
</dbReference>
<dbReference type="AlphaFoldDB" id="A0A9D1N5Y1"/>
<dbReference type="InterPro" id="IPR008279">
    <property type="entry name" value="PEP-util_enz_mobile_dom"/>
</dbReference>
<evidence type="ECO:0000256" key="16">
    <source>
        <dbReference type="ARBA" id="ARBA00033235"/>
    </source>
</evidence>
<feature type="binding site" evidence="20">
    <location>
        <position position="430"/>
    </location>
    <ligand>
        <name>Mg(2+)</name>
        <dbReference type="ChEBI" id="CHEBI:18420"/>
    </ligand>
</feature>
<dbReference type="InterPro" id="IPR008731">
    <property type="entry name" value="PTS_EIN"/>
</dbReference>
<dbReference type="GO" id="GO:0005737">
    <property type="term" value="C:cytoplasm"/>
    <property type="evidence" value="ECO:0007669"/>
    <property type="project" value="UniProtKB-SubCell"/>
</dbReference>
<feature type="domain" description="PEP-utilising enzyme C-terminal" evidence="22">
    <location>
        <begin position="251"/>
        <end position="536"/>
    </location>
</feature>
<dbReference type="InterPro" id="IPR018274">
    <property type="entry name" value="PEP_util_AS"/>
</dbReference>
<organism evidence="24 25">
    <name type="scientific">Candidatus Allocopromorpha excrementipullorum</name>
    <dbReference type="NCBI Taxonomy" id="2840743"/>
    <lineage>
        <taxon>Bacteria</taxon>
        <taxon>Bacillati</taxon>
        <taxon>Bacillota</taxon>
        <taxon>Clostridia</taxon>
        <taxon>Eubacteriales</taxon>
        <taxon>Eubacteriaceae</taxon>
        <taxon>Eubacteriaceae incertae sedis</taxon>
        <taxon>Candidatus Allocopromorpha</taxon>
    </lineage>
</organism>
<dbReference type="Proteomes" id="UP000824130">
    <property type="component" value="Unassembled WGS sequence"/>
</dbReference>
<feature type="binding site" evidence="19">
    <location>
        <position position="331"/>
    </location>
    <ligand>
        <name>phosphoenolpyruvate</name>
        <dbReference type="ChEBI" id="CHEBI:58702"/>
    </ligand>
</feature>
<feature type="domain" description="Phosphotransferase system enzyme I N-terminal" evidence="23">
    <location>
        <begin position="3"/>
        <end position="125"/>
    </location>
</feature>
<reference evidence="24" key="1">
    <citation type="submission" date="2020-10" db="EMBL/GenBank/DDBJ databases">
        <authorList>
            <person name="Gilroy R."/>
        </authorList>
    </citation>
    <scope>NUCLEOTIDE SEQUENCE</scope>
    <source>
        <strain evidence="24">ChiSjej4B22-8349</strain>
    </source>
</reference>
<comment type="similarity">
    <text evidence="5 17">Belongs to the PEP-utilizing enzyme family.</text>
</comment>
<dbReference type="GO" id="GO:0046872">
    <property type="term" value="F:metal ion binding"/>
    <property type="evidence" value="ECO:0007669"/>
    <property type="project" value="UniProtKB-KW"/>
</dbReference>
<comment type="cofactor">
    <cofactor evidence="2 17 20">
        <name>Mg(2+)</name>
        <dbReference type="ChEBI" id="CHEBI:18420"/>
    </cofactor>
</comment>
<dbReference type="Gene3D" id="3.20.20.60">
    <property type="entry name" value="Phosphoenolpyruvate-binding domains"/>
    <property type="match status" value="1"/>
</dbReference>
<comment type="caution">
    <text evidence="24">The sequence shown here is derived from an EMBL/GenBank/DDBJ whole genome shotgun (WGS) entry which is preliminary data.</text>
</comment>
<dbReference type="InterPro" id="IPR015813">
    <property type="entry name" value="Pyrv/PenolPyrv_kinase-like_dom"/>
</dbReference>
<evidence type="ECO:0000256" key="10">
    <source>
        <dbReference type="ARBA" id="ARBA00022597"/>
    </source>
</evidence>
<keyword evidence="9 17" id="KW-0963">Cytoplasm</keyword>
<dbReference type="GO" id="GO:0016301">
    <property type="term" value="F:kinase activity"/>
    <property type="evidence" value="ECO:0007669"/>
    <property type="project" value="UniProtKB-KW"/>
</dbReference>
<dbReference type="PRINTS" id="PR01736">
    <property type="entry name" value="PHPHTRNFRASE"/>
</dbReference>
<dbReference type="PANTHER" id="PTHR46244:SF3">
    <property type="entry name" value="PHOSPHOENOLPYRUVATE-PROTEIN PHOSPHOTRANSFERASE"/>
    <property type="match status" value="1"/>
</dbReference>
<feature type="domain" description="PEP-utilising enzyme mobile" evidence="21">
    <location>
        <begin position="151"/>
        <end position="224"/>
    </location>
</feature>
<evidence type="ECO:0000256" key="8">
    <source>
        <dbReference type="ARBA" id="ARBA00022448"/>
    </source>
</evidence>
<evidence type="ECO:0000256" key="18">
    <source>
        <dbReference type="PIRSR" id="PIRSR000732-1"/>
    </source>
</evidence>
<proteinExistence type="inferred from homology"/>
<evidence type="ECO:0000256" key="9">
    <source>
        <dbReference type="ARBA" id="ARBA00022490"/>
    </source>
</evidence>
<evidence type="ECO:0000256" key="3">
    <source>
        <dbReference type="ARBA" id="ARBA00002728"/>
    </source>
</evidence>
<sequence length="569" mass="61518">MLKGIAVSEGMACGTAVVIKSESGGREKTYRQAESSEKERSRFREAYDSFIKDAEKAAEGLKSRGLEQEAGILLSHVEMVKDPSVASGIEENISNGCCAEEAVDKTLGFFADMFEATGDELTMQRASDVRDINNELIKKLTGNEGPDISSLPEGSVLVTDELTPSMTVDMKTGSVVGIVAETGGYTSHSAILARALGVPAVLSVGGATKLIAEGQDVAVDGISGDVIVSPDNDEKKRCEEKAEAFRRQKALTEEFRGKMTVTASGEKKEVVANIGNAGDVSAAKDGDAEGVGLFRTEFLYMDRDSAPDEEEQLASYREVAEAFAPAPVIIRTLDVGGDKDVQYLDMGKEDNPFMGFRAIRYCLENQQLFRTQLRALLRANTAGNIRIMLPMVTELQEIRDVRKLIDESVEELKAEGKEFGQNISLGIMVETPAAAATADILAEEADFFSIGTNDLTGYMMSADRGNGKVAYLYSVYQPAVLRMIRNVCEAAHKAGIPVGMCGEAAADPALIPCLLGFGLDEFSVGSRQVLATRRTISLWSRQEAEDTVRKVMTLHTVEETEAYLNSIKK</sequence>
<dbReference type="InterPro" id="IPR024692">
    <property type="entry name" value="PTS_EI"/>
</dbReference>
<dbReference type="InterPro" id="IPR040442">
    <property type="entry name" value="Pyrv_kinase-like_dom_sf"/>
</dbReference>
<keyword evidence="13 17" id="KW-0479">Metal-binding</keyword>
<evidence type="ECO:0000256" key="2">
    <source>
        <dbReference type="ARBA" id="ARBA00001946"/>
    </source>
</evidence>
<comment type="function">
    <text evidence="3 17">General (non sugar-specific) component of the phosphoenolpyruvate-dependent sugar phosphotransferase system (sugar PTS). This major carbohydrate active-transport system catalyzes the phosphorylation of incoming sugar substrates concomitantly with their translocation across the cell membrane. Enzyme I transfers the phosphoryl group from phosphoenolpyruvate (PEP) to the phosphoryl carrier protein (HPr).</text>
</comment>
<evidence type="ECO:0000313" key="24">
    <source>
        <dbReference type="EMBL" id="HIU95268.1"/>
    </source>
</evidence>
<dbReference type="PANTHER" id="PTHR46244">
    <property type="entry name" value="PHOSPHOENOLPYRUVATE-PROTEIN PHOSPHOTRANSFERASE"/>
    <property type="match status" value="1"/>
</dbReference>
<keyword evidence="15 17" id="KW-0460">Magnesium</keyword>
<dbReference type="Pfam" id="PF00391">
    <property type="entry name" value="PEP-utilizers"/>
    <property type="match status" value="1"/>
</dbReference>
<evidence type="ECO:0000256" key="12">
    <source>
        <dbReference type="ARBA" id="ARBA00022683"/>
    </source>
</evidence>
<evidence type="ECO:0000256" key="1">
    <source>
        <dbReference type="ARBA" id="ARBA00000683"/>
    </source>
</evidence>
<evidence type="ECO:0000256" key="19">
    <source>
        <dbReference type="PIRSR" id="PIRSR000732-2"/>
    </source>
</evidence>
<evidence type="ECO:0000256" key="17">
    <source>
        <dbReference type="PIRNR" id="PIRNR000732"/>
    </source>
</evidence>
<protein>
    <recommendedName>
        <fullName evidence="7 17">Phosphoenolpyruvate-protein phosphotransferase</fullName>
        <ecNumber evidence="6 17">2.7.3.9</ecNumber>
    </recommendedName>
    <alternativeName>
        <fullName evidence="16 17">Phosphotransferase system, enzyme I</fullName>
    </alternativeName>
</protein>
<evidence type="ECO:0000313" key="25">
    <source>
        <dbReference type="Proteomes" id="UP000824130"/>
    </source>
</evidence>
<comment type="catalytic activity">
    <reaction evidence="1 17">
        <text>L-histidyl-[protein] + phosphoenolpyruvate = N(pros)-phospho-L-histidyl-[protein] + pyruvate</text>
        <dbReference type="Rhea" id="RHEA:23880"/>
        <dbReference type="Rhea" id="RHEA-COMP:9745"/>
        <dbReference type="Rhea" id="RHEA-COMP:9746"/>
        <dbReference type="ChEBI" id="CHEBI:15361"/>
        <dbReference type="ChEBI" id="CHEBI:29979"/>
        <dbReference type="ChEBI" id="CHEBI:58702"/>
        <dbReference type="ChEBI" id="CHEBI:64837"/>
        <dbReference type="EC" id="2.7.3.9"/>
    </reaction>
</comment>
<dbReference type="Gene3D" id="1.10.274.10">
    <property type="entry name" value="PtsI, HPr-binding domain"/>
    <property type="match status" value="1"/>
</dbReference>
<evidence type="ECO:0000259" key="23">
    <source>
        <dbReference type="Pfam" id="PF05524"/>
    </source>
</evidence>
<reference evidence="24" key="2">
    <citation type="journal article" date="2021" name="PeerJ">
        <title>Extensive microbial diversity within the chicken gut microbiome revealed by metagenomics and culture.</title>
        <authorList>
            <person name="Gilroy R."/>
            <person name="Ravi A."/>
            <person name="Getino M."/>
            <person name="Pursley I."/>
            <person name="Horton D.L."/>
            <person name="Alikhan N.F."/>
            <person name="Baker D."/>
            <person name="Gharbi K."/>
            <person name="Hall N."/>
            <person name="Watson M."/>
            <person name="Adriaenssens E.M."/>
            <person name="Foster-Nyarko E."/>
            <person name="Jarju S."/>
            <person name="Secka A."/>
            <person name="Antonio M."/>
            <person name="Oren A."/>
            <person name="Chaudhuri R.R."/>
            <person name="La Ragione R."/>
            <person name="Hildebrand F."/>
            <person name="Pallen M.J."/>
        </authorList>
    </citation>
    <scope>NUCLEOTIDE SEQUENCE</scope>
    <source>
        <strain evidence="24">ChiSjej4B22-8349</strain>
    </source>
</reference>
<dbReference type="EMBL" id="DVOB01000022">
    <property type="protein sequence ID" value="HIU95268.1"/>
    <property type="molecule type" value="Genomic_DNA"/>
</dbReference>
<feature type="active site" description="Proton donor" evidence="18">
    <location>
        <position position="501"/>
    </location>
</feature>
<dbReference type="InterPro" id="IPR036637">
    <property type="entry name" value="Phosphohistidine_dom_sf"/>
</dbReference>
<dbReference type="Pfam" id="PF05524">
    <property type="entry name" value="PEP-utilisers_N"/>
    <property type="match status" value="1"/>
</dbReference>
<dbReference type="InterPro" id="IPR000121">
    <property type="entry name" value="PEP_util_C"/>
</dbReference>
<evidence type="ECO:0000256" key="13">
    <source>
        <dbReference type="ARBA" id="ARBA00022723"/>
    </source>
</evidence>
<dbReference type="GO" id="GO:0008965">
    <property type="term" value="F:phosphoenolpyruvate-protein phosphotransferase activity"/>
    <property type="evidence" value="ECO:0007669"/>
    <property type="project" value="UniProtKB-EC"/>
</dbReference>
<feature type="binding site" evidence="19">
    <location>
        <begin position="453"/>
        <end position="454"/>
    </location>
    <ligand>
        <name>phosphoenolpyruvate</name>
        <dbReference type="ChEBI" id="CHEBI:58702"/>
    </ligand>
</feature>
<keyword evidence="14 17" id="KW-0418">Kinase</keyword>
<gene>
    <name evidence="24" type="primary">ptsP</name>
    <name evidence="24" type="ORF">IAD25_00960</name>
</gene>
<feature type="binding site" evidence="19">
    <location>
        <position position="295"/>
    </location>
    <ligand>
        <name>phosphoenolpyruvate</name>
        <dbReference type="ChEBI" id="CHEBI:58702"/>
    </ligand>
</feature>
<evidence type="ECO:0000259" key="21">
    <source>
        <dbReference type="Pfam" id="PF00391"/>
    </source>
</evidence>
<feature type="binding site" evidence="19">
    <location>
        <position position="464"/>
    </location>
    <ligand>
        <name>phosphoenolpyruvate</name>
        <dbReference type="ChEBI" id="CHEBI:58702"/>
    </ligand>
</feature>
<dbReference type="PROSITE" id="PS00370">
    <property type="entry name" value="PEP_ENZYMES_PHOS_SITE"/>
    <property type="match status" value="1"/>
</dbReference>
<evidence type="ECO:0000256" key="5">
    <source>
        <dbReference type="ARBA" id="ARBA00007837"/>
    </source>
</evidence>
<dbReference type="InterPro" id="IPR006318">
    <property type="entry name" value="PTS_EI-like"/>
</dbReference>